<dbReference type="Gene3D" id="1.10.1740.10">
    <property type="match status" value="1"/>
</dbReference>
<dbReference type="Pfam" id="PF08281">
    <property type="entry name" value="Sigma70_r4_2"/>
    <property type="match status" value="1"/>
</dbReference>
<evidence type="ECO:0000256" key="6">
    <source>
        <dbReference type="RuleBase" id="RU000716"/>
    </source>
</evidence>
<name>A0A2H0YUU2_9BACT</name>
<keyword evidence="5 6" id="KW-0804">Transcription</keyword>
<organism evidence="9 10">
    <name type="scientific">Candidatus Kerfeldbacteria bacterium CG08_land_8_20_14_0_20_42_7</name>
    <dbReference type="NCBI Taxonomy" id="2014245"/>
    <lineage>
        <taxon>Bacteria</taxon>
        <taxon>Candidatus Kerfeldiibacteriota</taxon>
    </lineage>
</organism>
<comment type="similarity">
    <text evidence="1 6">Belongs to the sigma-70 factor family. ECF subfamily.</text>
</comment>
<evidence type="ECO:0000259" key="8">
    <source>
        <dbReference type="Pfam" id="PF08281"/>
    </source>
</evidence>
<evidence type="ECO:0000256" key="3">
    <source>
        <dbReference type="ARBA" id="ARBA00023082"/>
    </source>
</evidence>
<dbReference type="Proteomes" id="UP000228711">
    <property type="component" value="Unassembled WGS sequence"/>
</dbReference>
<dbReference type="InterPro" id="IPR014284">
    <property type="entry name" value="RNA_pol_sigma-70_dom"/>
</dbReference>
<evidence type="ECO:0000256" key="1">
    <source>
        <dbReference type="ARBA" id="ARBA00010641"/>
    </source>
</evidence>
<dbReference type="PANTHER" id="PTHR43133:SF51">
    <property type="entry name" value="RNA POLYMERASE SIGMA FACTOR"/>
    <property type="match status" value="1"/>
</dbReference>
<dbReference type="SUPFAM" id="SSF88946">
    <property type="entry name" value="Sigma2 domain of RNA polymerase sigma factors"/>
    <property type="match status" value="1"/>
</dbReference>
<dbReference type="InterPro" id="IPR013325">
    <property type="entry name" value="RNA_pol_sigma_r2"/>
</dbReference>
<dbReference type="Pfam" id="PF04542">
    <property type="entry name" value="Sigma70_r2"/>
    <property type="match status" value="1"/>
</dbReference>
<dbReference type="GO" id="GO:0003677">
    <property type="term" value="F:DNA binding"/>
    <property type="evidence" value="ECO:0007669"/>
    <property type="project" value="UniProtKB-KW"/>
</dbReference>
<dbReference type="InterPro" id="IPR039425">
    <property type="entry name" value="RNA_pol_sigma-70-like"/>
</dbReference>
<proteinExistence type="inferred from homology"/>
<evidence type="ECO:0000256" key="5">
    <source>
        <dbReference type="ARBA" id="ARBA00023163"/>
    </source>
</evidence>
<evidence type="ECO:0000256" key="4">
    <source>
        <dbReference type="ARBA" id="ARBA00023125"/>
    </source>
</evidence>
<dbReference type="InterPro" id="IPR013324">
    <property type="entry name" value="RNA_pol_sigma_r3/r4-like"/>
</dbReference>
<dbReference type="PANTHER" id="PTHR43133">
    <property type="entry name" value="RNA POLYMERASE ECF-TYPE SIGMA FACTO"/>
    <property type="match status" value="1"/>
</dbReference>
<dbReference type="InterPro" id="IPR036388">
    <property type="entry name" value="WH-like_DNA-bd_sf"/>
</dbReference>
<feature type="domain" description="RNA polymerase sigma-70 region 2" evidence="7">
    <location>
        <begin position="27"/>
        <end position="94"/>
    </location>
</feature>
<dbReference type="AlphaFoldDB" id="A0A2H0YUU2"/>
<dbReference type="SUPFAM" id="SSF88659">
    <property type="entry name" value="Sigma3 and sigma4 domains of RNA polymerase sigma factors"/>
    <property type="match status" value="1"/>
</dbReference>
<dbReference type="GO" id="GO:0006352">
    <property type="term" value="P:DNA-templated transcription initiation"/>
    <property type="evidence" value="ECO:0007669"/>
    <property type="project" value="InterPro"/>
</dbReference>
<dbReference type="Gene3D" id="1.10.10.10">
    <property type="entry name" value="Winged helix-like DNA-binding domain superfamily/Winged helix DNA-binding domain"/>
    <property type="match status" value="1"/>
</dbReference>
<evidence type="ECO:0000313" key="10">
    <source>
        <dbReference type="Proteomes" id="UP000228711"/>
    </source>
</evidence>
<keyword evidence="2 6" id="KW-0805">Transcription regulation</keyword>
<evidence type="ECO:0000259" key="7">
    <source>
        <dbReference type="Pfam" id="PF04542"/>
    </source>
</evidence>
<keyword evidence="3 6" id="KW-0731">Sigma factor</keyword>
<dbReference type="CDD" id="cd06171">
    <property type="entry name" value="Sigma70_r4"/>
    <property type="match status" value="1"/>
</dbReference>
<gene>
    <name evidence="9" type="ORF">COT25_02760</name>
</gene>
<dbReference type="InterPro" id="IPR007627">
    <property type="entry name" value="RNA_pol_sigma70_r2"/>
</dbReference>
<dbReference type="InterPro" id="IPR000838">
    <property type="entry name" value="RNA_pol_sigma70_ECF_CS"/>
</dbReference>
<dbReference type="NCBIfam" id="TIGR02937">
    <property type="entry name" value="sigma70-ECF"/>
    <property type="match status" value="1"/>
</dbReference>
<dbReference type="PROSITE" id="PS01063">
    <property type="entry name" value="SIGMA70_ECF"/>
    <property type="match status" value="1"/>
</dbReference>
<accession>A0A2H0YUU2</accession>
<dbReference type="InterPro" id="IPR013249">
    <property type="entry name" value="RNA_pol_sigma70_r4_t2"/>
</dbReference>
<dbReference type="GO" id="GO:0016987">
    <property type="term" value="F:sigma factor activity"/>
    <property type="evidence" value="ECO:0007669"/>
    <property type="project" value="UniProtKB-KW"/>
</dbReference>
<keyword evidence="4 6" id="KW-0238">DNA-binding</keyword>
<reference evidence="10" key="1">
    <citation type="submission" date="2017-09" db="EMBL/GenBank/DDBJ databases">
        <title>Depth-based differentiation of microbial function through sediment-hosted aquifers and enrichment of novel symbionts in the deep terrestrial subsurface.</title>
        <authorList>
            <person name="Probst A.J."/>
            <person name="Ladd B."/>
            <person name="Jarett J.K."/>
            <person name="Geller-Mcgrath D.E."/>
            <person name="Sieber C.M.K."/>
            <person name="Emerson J.B."/>
            <person name="Anantharaman K."/>
            <person name="Thomas B.C."/>
            <person name="Malmstrom R."/>
            <person name="Stieglmeier M."/>
            <person name="Klingl A."/>
            <person name="Woyke T."/>
            <person name="Ryan C.M."/>
            <person name="Banfield J.F."/>
        </authorList>
    </citation>
    <scope>NUCLEOTIDE SEQUENCE [LARGE SCALE GENOMIC DNA]</scope>
</reference>
<protein>
    <recommendedName>
        <fullName evidence="6">RNA polymerase sigma factor</fullName>
    </recommendedName>
</protein>
<evidence type="ECO:0000256" key="2">
    <source>
        <dbReference type="ARBA" id="ARBA00023015"/>
    </source>
</evidence>
<dbReference type="EMBL" id="PEXV01000092">
    <property type="protein sequence ID" value="PIS41503.1"/>
    <property type="molecule type" value="Genomic_DNA"/>
</dbReference>
<feature type="domain" description="RNA polymerase sigma factor 70 region 4 type 2" evidence="8">
    <location>
        <begin position="124"/>
        <end position="176"/>
    </location>
</feature>
<sequence length="184" mass="21840">MVDFDSLTDEELVEHVRSKDQEVYAELVKRYETRLLRYAQSFVHDTHAAQDVVQNSFIKAFINLNGFNTKKKFSSWIYRIVHNESLNEIKKNRKEFSLDNMLETALPINEENMEDIFDFQLSREKITSCIDKLPLNYRSPIILHFIEDRSYEEISDILRIPMGTVGTRIKRGKRLLYQLCNNEQ</sequence>
<evidence type="ECO:0000313" key="9">
    <source>
        <dbReference type="EMBL" id="PIS41503.1"/>
    </source>
</evidence>
<comment type="caution">
    <text evidence="9">The sequence shown here is derived from an EMBL/GenBank/DDBJ whole genome shotgun (WGS) entry which is preliminary data.</text>
</comment>